<dbReference type="PATRIC" id="fig|1339315.3.peg.4420"/>
<dbReference type="AlphaFoldDB" id="A0A015SQA9"/>
<dbReference type="Proteomes" id="UP000020529">
    <property type="component" value="Unassembled WGS sequence"/>
</dbReference>
<dbReference type="RefSeq" id="WP_022347060.1">
    <property type="nucleotide sequence ID" value="NZ_JGCY01000404.1"/>
</dbReference>
<comment type="caution">
    <text evidence="1">The sequence shown here is derived from an EMBL/GenBank/DDBJ whole genome shotgun (WGS) entry which is preliminary data.</text>
</comment>
<organism evidence="1 2">
    <name type="scientific">Bacteroides fragilis str. 3988T(B)14</name>
    <dbReference type="NCBI Taxonomy" id="1339315"/>
    <lineage>
        <taxon>Bacteria</taxon>
        <taxon>Pseudomonadati</taxon>
        <taxon>Bacteroidota</taxon>
        <taxon>Bacteroidia</taxon>
        <taxon>Bacteroidales</taxon>
        <taxon>Bacteroidaceae</taxon>
        <taxon>Bacteroides</taxon>
    </lineage>
</organism>
<evidence type="ECO:0000313" key="1">
    <source>
        <dbReference type="EMBL" id="EXY72442.1"/>
    </source>
</evidence>
<gene>
    <name evidence="1" type="ORF">M124_3785</name>
</gene>
<accession>A0A015SQA9</accession>
<dbReference type="InterPro" id="IPR011042">
    <property type="entry name" value="6-blade_b-propeller_TolB-like"/>
</dbReference>
<dbReference type="Gene3D" id="3.30.1150.10">
    <property type="match status" value="1"/>
</dbReference>
<name>A0A015SQA9_BACFG</name>
<dbReference type="Gene3D" id="2.120.10.30">
    <property type="entry name" value="TolB, C-terminal domain"/>
    <property type="match status" value="1"/>
</dbReference>
<evidence type="ECO:0008006" key="3">
    <source>
        <dbReference type="Google" id="ProtNLM"/>
    </source>
</evidence>
<protein>
    <recommendedName>
        <fullName evidence="3">6-bladed beta-propeller</fullName>
    </recommendedName>
</protein>
<proteinExistence type="predicted"/>
<evidence type="ECO:0000313" key="2">
    <source>
        <dbReference type="Proteomes" id="UP000020529"/>
    </source>
</evidence>
<dbReference type="Pfam" id="PF17170">
    <property type="entry name" value="DUF5128"/>
    <property type="match status" value="1"/>
</dbReference>
<dbReference type="EMBL" id="JGCY01000404">
    <property type="protein sequence ID" value="EXY72442.1"/>
    <property type="molecule type" value="Genomic_DNA"/>
</dbReference>
<sequence>MKSLHSLLFCGVLLLHASCSGIKTSDEKSLDDCPLVATWKQAGTDSIVVLDVGLIKDTMQIRLSQLVDDLEIIKLETRDTALVKSGYMAVSDRYMLLGSYLMPCKLFDKNGTFLRQIGGLGQGPGEYTNIYDAQIDEVNNRIYMLPWTSNQLLVFDLDGNILPPIPLPARVPKGVFRVDTKKNLLTMGILPFQDLENKFVLWQQDLKGNVFQSISSTPYYTYDDYSNEVSSNRNAGSFDFFIFNWSAVQDSLYHYDAKENRLVPVFTANFGTQDIPKHTYTEFPGYYWVNIITEVVNGQGMPPMNVLIDKHSLKGTYCTLVIDELGGIPVEYPYDCFQDGRFLMNLDPGDLIDELEKVLARPERFSKEESDRLTKLKNSISVDDNNYILVGKLKSKGESLILSANPVQKITEQEQQPAKEEPVKTAVQSEVASEADTVWSVSPYSAILPDAIDYFRTHNEYKDWDPKKGKRVLVRGIAEKDGTITGVGISYGWDLDPQSGAMKNKSEGTCGLKELDEEALRLIRQAKLLPGMTDKKIPVRSKFVIVVDFPPK</sequence>
<reference evidence="1 2" key="1">
    <citation type="submission" date="2014-02" db="EMBL/GenBank/DDBJ databases">
        <authorList>
            <person name="Sears C."/>
            <person name="Carroll K."/>
            <person name="Sack B.R."/>
            <person name="Qadri F."/>
            <person name="Myers L.L."/>
            <person name="Chung G.-T."/>
            <person name="Escheverria P."/>
            <person name="Fraser C.M."/>
            <person name="Sadzewicz L."/>
            <person name="Shefchek K.A."/>
            <person name="Tallon L."/>
            <person name="Das S.P."/>
            <person name="Daugherty S."/>
            <person name="Mongodin E.F."/>
        </authorList>
    </citation>
    <scope>NUCLEOTIDE SEQUENCE [LARGE SCALE GENOMIC DNA]</scope>
    <source>
        <strain evidence="2">3988T(B)14</strain>
    </source>
</reference>